<evidence type="ECO:0000256" key="4">
    <source>
        <dbReference type="ARBA" id="ARBA00022496"/>
    </source>
</evidence>
<dbReference type="GO" id="GO:0009279">
    <property type="term" value="C:cell outer membrane"/>
    <property type="evidence" value="ECO:0007669"/>
    <property type="project" value="UniProtKB-SubCell"/>
</dbReference>
<comment type="similarity">
    <text evidence="11 12">Belongs to the TonB-dependent receptor family.</text>
</comment>
<accession>A0A2W5NTE5</accession>
<feature type="signal peptide" evidence="13">
    <location>
        <begin position="1"/>
        <end position="28"/>
    </location>
</feature>
<evidence type="ECO:0000256" key="8">
    <source>
        <dbReference type="ARBA" id="ARBA00023077"/>
    </source>
</evidence>
<keyword evidence="13" id="KW-0732">Signal</keyword>
<dbReference type="PANTHER" id="PTHR32552">
    <property type="entry name" value="FERRICHROME IRON RECEPTOR-RELATED"/>
    <property type="match status" value="1"/>
</dbReference>
<feature type="domain" description="TonB-dependent receptor plug" evidence="15">
    <location>
        <begin position="54"/>
        <end position="160"/>
    </location>
</feature>
<keyword evidence="10 11" id="KW-0998">Cell outer membrane</keyword>
<evidence type="ECO:0000256" key="3">
    <source>
        <dbReference type="ARBA" id="ARBA00022452"/>
    </source>
</evidence>
<feature type="domain" description="TonB-dependent receptor-like beta-barrel" evidence="14">
    <location>
        <begin position="248"/>
        <end position="747"/>
    </location>
</feature>
<reference evidence="16 17" key="1">
    <citation type="submission" date="2017-08" db="EMBL/GenBank/DDBJ databases">
        <title>Infants hospitalized years apart are colonized by the same room-sourced microbial strains.</title>
        <authorList>
            <person name="Brooks B."/>
            <person name="Olm M.R."/>
            <person name="Firek B.A."/>
            <person name="Baker R."/>
            <person name="Thomas B.C."/>
            <person name="Morowitz M.J."/>
            <person name="Banfield J.F."/>
        </authorList>
    </citation>
    <scope>NUCLEOTIDE SEQUENCE [LARGE SCALE GENOMIC DNA]</scope>
    <source>
        <strain evidence="16">S2_005_002_R2_33</strain>
    </source>
</reference>
<evidence type="ECO:0000259" key="14">
    <source>
        <dbReference type="Pfam" id="PF00593"/>
    </source>
</evidence>
<evidence type="ECO:0000256" key="5">
    <source>
        <dbReference type="ARBA" id="ARBA00022692"/>
    </source>
</evidence>
<name>A0A2W5NTE5_9SPHN</name>
<evidence type="ECO:0000313" key="17">
    <source>
        <dbReference type="Proteomes" id="UP000249082"/>
    </source>
</evidence>
<evidence type="ECO:0000256" key="12">
    <source>
        <dbReference type="RuleBase" id="RU003357"/>
    </source>
</evidence>
<keyword evidence="16" id="KW-0675">Receptor</keyword>
<comment type="caution">
    <text evidence="16">The sequence shown here is derived from an EMBL/GenBank/DDBJ whole genome shotgun (WGS) entry which is preliminary data.</text>
</comment>
<comment type="subcellular location">
    <subcellularLocation>
        <location evidence="1 11">Cell outer membrane</location>
        <topology evidence="1 11">Multi-pass membrane protein</topology>
    </subcellularLocation>
</comment>
<dbReference type="InterPro" id="IPR036942">
    <property type="entry name" value="Beta-barrel_TonB_sf"/>
</dbReference>
<keyword evidence="6" id="KW-0408">Iron</keyword>
<dbReference type="Pfam" id="PF00593">
    <property type="entry name" value="TonB_dep_Rec_b-barrel"/>
    <property type="match status" value="1"/>
</dbReference>
<dbReference type="Gene3D" id="2.40.170.20">
    <property type="entry name" value="TonB-dependent receptor, beta-barrel domain"/>
    <property type="match status" value="1"/>
</dbReference>
<dbReference type="SUPFAM" id="SSF56935">
    <property type="entry name" value="Porins"/>
    <property type="match status" value="1"/>
</dbReference>
<keyword evidence="3 11" id="KW-1134">Transmembrane beta strand</keyword>
<dbReference type="InterPro" id="IPR012910">
    <property type="entry name" value="Plug_dom"/>
</dbReference>
<evidence type="ECO:0000259" key="15">
    <source>
        <dbReference type="Pfam" id="PF07715"/>
    </source>
</evidence>
<dbReference type="GO" id="GO:0006826">
    <property type="term" value="P:iron ion transport"/>
    <property type="evidence" value="ECO:0007669"/>
    <property type="project" value="UniProtKB-KW"/>
</dbReference>
<evidence type="ECO:0000256" key="1">
    <source>
        <dbReference type="ARBA" id="ARBA00004571"/>
    </source>
</evidence>
<evidence type="ECO:0000256" key="7">
    <source>
        <dbReference type="ARBA" id="ARBA00023065"/>
    </source>
</evidence>
<dbReference type="PROSITE" id="PS52016">
    <property type="entry name" value="TONB_DEPENDENT_REC_3"/>
    <property type="match status" value="1"/>
</dbReference>
<keyword evidence="8 12" id="KW-0798">TonB box</keyword>
<dbReference type="InterPro" id="IPR039426">
    <property type="entry name" value="TonB-dep_rcpt-like"/>
</dbReference>
<evidence type="ECO:0000256" key="10">
    <source>
        <dbReference type="ARBA" id="ARBA00023237"/>
    </source>
</evidence>
<evidence type="ECO:0000313" key="16">
    <source>
        <dbReference type="EMBL" id="PZQ55309.1"/>
    </source>
</evidence>
<dbReference type="Pfam" id="PF07715">
    <property type="entry name" value="Plug"/>
    <property type="match status" value="1"/>
</dbReference>
<evidence type="ECO:0000256" key="13">
    <source>
        <dbReference type="SAM" id="SignalP"/>
    </source>
</evidence>
<evidence type="ECO:0000256" key="9">
    <source>
        <dbReference type="ARBA" id="ARBA00023136"/>
    </source>
</evidence>
<keyword evidence="7" id="KW-0406">Ion transport</keyword>
<feature type="chain" id="PRO_5015854625" evidence="13">
    <location>
        <begin position="29"/>
        <end position="804"/>
    </location>
</feature>
<evidence type="ECO:0000256" key="6">
    <source>
        <dbReference type="ARBA" id="ARBA00023004"/>
    </source>
</evidence>
<proteinExistence type="inferred from homology"/>
<dbReference type="Proteomes" id="UP000249082">
    <property type="component" value="Unassembled WGS sequence"/>
</dbReference>
<dbReference type="InterPro" id="IPR000531">
    <property type="entry name" value="Beta-barrel_TonB"/>
</dbReference>
<evidence type="ECO:0000256" key="11">
    <source>
        <dbReference type="PROSITE-ProRule" id="PRU01360"/>
    </source>
</evidence>
<keyword evidence="9 11" id="KW-0472">Membrane</keyword>
<organism evidence="16 17">
    <name type="scientific">Novosphingobium pentaromativorans</name>
    <dbReference type="NCBI Taxonomy" id="205844"/>
    <lineage>
        <taxon>Bacteria</taxon>
        <taxon>Pseudomonadati</taxon>
        <taxon>Pseudomonadota</taxon>
        <taxon>Alphaproteobacteria</taxon>
        <taxon>Sphingomonadales</taxon>
        <taxon>Sphingomonadaceae</taxon>
        <taxon>Novosphingobium</taxon>
    </lineage>
</organism>
<dbReference type="EMBL" id="QFPX01000006">
    <property type="protein sequence ID" value="PZQ55309.1"/>
    <property type="molecule type" value="Genomic_DNA"/>
</dbReference>
<dbReference type="AlphaFoldDB" id="A0A2W5NTE5"/>
<evidence type="ECO:0000256" key="2">
    <source>
        <dbReference type="ARBA" id="ARBA00022448"/>
    </source>
</evidence>
<sequence length="804" mass="87269">MRAFKQLMLCSAGLPGICGLGAASPALAQEQPDAVSANEANVIIVQARRRDEDVQDVPAVIDTVTADEIGKLNLRDFREVSTLAPGLQLDTNANGIGGNAKMRGVNFDVNASGNNPTVEFYMNDAPITAGIVLQQMYDIGQIEVQRGPQGTLRGRASPSGSITVTTKKPDLYSLGGMVDMTANDIGTQNIKGALNIPVIEGIAAIRAAGVWDENEVDRVRSIYTNRDPWARTRSGRISALVTPTDWLRFEGMYQRLDRDQRSYDQIASFSEVNPDALPSPVTISSKDRLSNYESPRLIKQVFDVYNWRAEASGWGQRLIYQGQYYTQKIHSTENFDKGNFFPGDVNQITDTRSTSKSHEIRLQNEERLFDMVDYVVGFFDSRNKPHTDLTNPTMIGVPLSATSGQLARVVQTPITSQGKTHEQSIFGNLTVHIGDATEISGGVRHIDYQDESQLIVGPVTVANNAQKAKEWIYSGSIKHNFTPDLMIYAATGSSWRPGINVVGDFNIAPSALERSFLQLPAETSKSYEIGLKSTLLDGRMRFNLTGYHQKFKNYPYRVPGSGVFYVNTVAIRDGSGAVTGIAQQVNNFNFAGAVPVEVNGVEGDVSFDIMPGWNLNASASYSLGKIKGGTVPCNDLDGDGVPDATTTAPSLAELQAAVGADNIAACNVSQRASFMAPFSATVQSEYAFPAFGGTDAYLRGLMTYTGKSQGDPGNAWDDVSDYALVNLFAGLRADDGAWEIGLYAKNIFDTTKTLTRTTPLFTSYQRPISATATTAATYTSTYTGVTVTAPREFGINVRYAFGSR</sequence>
<keyword evidence="2 11" id="KW-0813">Transport</keyword>
<gene>
    <name evidence="16" type="ORF">DI555_08155</name>
</gene>
<keyword evidence="4" id="KW-0410">Iron transport</keyword>
<protein>
    <submittedName>
        <fullName evidence="16">TonB-dependent receptor</fullName>
    </submittedName>
</protein>
<dbReference type="PANTHER" id="PTHR32552:SF81">
    <property type="entry name" value="TONB-DEPENDENT OUTER MEMBRANE RECEPTOR"/>
    <property type="match status" value="1"/>
</dbReference>
<keyword evidence="5 11" id="KW-0812">Transmembrane</keyword>